<accession>A0ABU7CNS0</accession>
<evidence type="ECO:0000313" key="1">
    <source>
        <dbReference type="EMBL" id="MED6263169.1"/>
    </source>
</evidence>
<sequence>MNTTGSDSCTKNVFRGKLSDSSTMLGGADVDLHCTHRQSVVVLLPTDTAHTHHEYLSGADPPPRLGFY</sequence>
<gene>
    <name evidence="1" type="ORF">CHARACLAT_001709</name>
</gene>
<evidence type="ECO:0000313" key="2">
    <source>
        <dbReference type="Proteomes" id="UP001352852"/>
    </source>
</evidence>
<dbReference type="Proteomes" id="UP001352852">
    <property type="component" value="Unassembled WGS sequence"/>
</dbReference>
<proteinExistence type="predicted"/>
<name>A0ABU7CNS0_9TELE</name>
<organism evidence="1 2">
    <name type="scientific">Characodon lateralis</name>
    <dbReference type="NCBI Taxonomy" id="208331"/>
    <lineage>
        <taxon>Eukaryota</taxon>
        <taxon>Metazoa</taxon>
        <taxon>Chordata</taxon>
        <taxon>Craniata</taxon>
        <taxon>Vertebrata</taxon>
        <taxon>Euteleostomi</taxon>
        <taxon>Actinopterygii</taxon>
        <taxon>Neopterygii</taxon>
        <taxon>Teleostei</taxon>
        <taxon>Neoteleostei</taxon>
        <taxon>Acanthomorphata</taxon>
        <taxon>Ovalentaria</taxon>
        <taxon>Atherinomorphae</taxon>
        <taxon>Cyprinodontiformes</taxon>
        <taxon>Goodeidae</taxon>
        <taxon>Characodon</taxon>
    </lineage>
</organism>
<dbReference type="EMBL" id="JAHUTJ010000063">
    <property type="protein sequence ID" value="MED6263169.1"/>
    <property type="molecule type" value="Genomic_DNA"/>
</dbReference>
<reference evidence="1 2" key="1">
    <citation type="submission" date="2021-06" db="EMBL/GenBank/DDBJ databases">
        <authorList>
            <person name="Palmer J.M."/>
        </authorList>
    </citation>
    <scope>NUCLEOTIDE SEQUENCE [LARGE SCALE GENOMIC DNA]</scope>
    <source>
        <strain evidence="1 2">CL_MEX2019</strain>
        <tissue evidence="1">Muscle</tissue>
    </source>
</reference>
<comment type="caution">
    <text evidence="1">The sequence shown here is derived from an EMBL/GenBank/DDBJ whole genome shotgun (WGS) entry which is preliminary data.</text>
</comment>
<protein>
    <submittedName>
        <fullName evidence="1">Uncharacterized protein</fullName>
    </submittedName>
</protein>
<keyword evidence="2" id="KW-1185">Reference proteome</keyword>